<dbReference type="Gene3D" id="3.20.20.10">
    <property type="entry name" value="Alanine racemase"/>
    <property type="match status" value="1"/>
</dbReference>
<feature type="active site" description="Proton donor" evidence="9">
    <location>
        <position position="340"/>
    </location>
</feature>
<dbReference type="Proteomes" id="UP000638648">
    <property type="component" value="Unassembled WGS sequence"/>
</dbReference>
<dbReference type="InterPro" id="IPR022644">
    <property type="entry name" value="De-COase2_N"/>
</dbReference>
<evidence type="ECO:0000256" key="3">
    <source>
        <dbReference type="ARBA" id="ARBA00022793"/>
    </source>
</evidence>
<dbReference type="EMBL" id="JADBEM010000001">
    <property type="protein sequence ID" value="MBE1609277.1"/>
    <property type="molecule type" value="Genomic_DNA"/>
</dbReference>
<dbReference type="EC" id="4.1.1.17" evidence="7"/>
<dbReference type="PANTHER" id="PTHR11482:SF6">
    <property type="entry name" value="ORNITHINE DECARBOXYLASE 1-RELATED"/>
    <property type="match status" value="1"/>
</dbReference>
<dbReference type="PROSITE" id="PS00878">
    <property type="entry name" value="ODR_DC_2_1"/>
    <property type="match status" value="1"/>
</dbReference>
<dbReference type="PANTHER" id="PTHR11482">
    <property type="entry name" value="ARGININE/DIAMINOPIMELATE/ORNITHINE DECARBOXYLASE"/>
    <property type="match status" value="1"/>
</dbReference>
<evidence type="ECO:0000256" key="8">
    <source>
        <dbReference type="ARBA" id="ARBA00049127"/>
    </source>
</evidence>
<comment type="caution">
    <text evidence="11">The sequence shown here is derived from an EMBL/GenBank/DDBJ whole genome shotgun (WGS) entry which is preliminary data.</text>
</comment>
<dbReference type="GO" id="GO:0033387">
    <property type="term" value="P:putrescine biosynthetic process from arginine, via ornithine"/>
    <property type="evidence" value="ECO:0007669"/>
    <property type="project" value="TreeGrafter"/>
</dbReference>
<dbReference type="InterPro" id="IPR000183">
    <property type="entry name" value="Orn/DAP/Arg_de-COase"/>
</dbReference>
<dbReference type="GO" id="GO:0005737">
    <property type="term" value="C:cytoplasm"/>
    <property type="evidence" value="ECO:0007669"/>
    <property type="project" value="TreeGrafter"/>
</dbReference>
<dbReference type="Gene3D" id="2.40.37.10">
    <property type="entry name" value="Lyase, Ornithine Decarboxylase, Chain A, domain 1"/>
    <property type="match status" value="1"/>
</dbReference>
<accession>A0A927MZZ0</accession>
<evidence type="ECO:0000256" key="2">
    <source>
        <dbReference type="ARBA" id="ARBA00008872"/>
    </source>
</evidence>
<protein>
    <recommendedName>
        <fullName evidence="7">ornithine decarboxylase</fullName>
        <ecNumber evidence="7">4.1.1.17</ecNumber>
    </recommendedName>
</protein>
<dbReference type="PRINTS" id="PR01179">
    <property type="entry name" value="ODADCRBXLASE"/>
</dbReference>
<keyword evidence="5 11" id="KW-0456">Lyase</keyword>
<dbReference type="RefSeq" id="WP_192752879.1">
    <property type="nucleotide sequence ID" value="NZ_BAABJL010000142.1"/>
</dbReference>
<keyword evidence="12" id="KW-1185">Reference proteome</keyword>
<comment type="cofactor">
    <cofactor evidence="1 9">
        <name>pyridoxal 5'-phosphate</name>
        <dbReference type="ChEBI" id="CHEBI:597326"/>
    </cofactor>
</comment>
<dbReference type="Pfam" id="PF02784">
    <property type="entry name" value="Orn_Arg_deC_N"/>
    <property type="match status" value="1"/>
</dbReference>
<dbReference type="InterPro" id="IPR009006">
    <property type="entry name" value="Ala_racemase/Decarboxylase_C"/>
</dbReference>
<sequence>MRDEVRANVVRDLANYFETMSLRSRLRSYPSPLFFLDAEQVKRQYRALENALPMVRHHFAIKALRHPAVIAAVDECGGYFDVMTNSDVDLVQAQKVAPERCIHTNPIKKPRDIRYALAADLTTFVVDNASEVDKFVPYAVRVQLLVRLSFRNVDAKSDLSFKFGVAPTEAESLVRYARRQGLKVAGFSLHVGSQIHSAQAYVEAIQKAIQLMDAVEATQHVTLSVLDIGGGFPVDYLAPAPTIEEISHAISPLLEPLVGRVRILSEPGRFLVAPSMTLVTQVVGKSMRGGRQWYYIDDGVYGSYSNVIFENVTPHVIALRELEAGRALPLSPSTVAGPTCDSVDVVTTECPLPELEVGDYLVSPMMGAYTAVSATDYNGIARTPVIELR</sequence>
<dbReference type="InterPro" id="IPR029066">
    <property type="entry name" value="PLP-binding_barrel"/>
</dbReference>
<evidence type="ECO:0000256" key="9">
    <source>
        <dbReference type="PIRSR" id="PIRSR600183-50"/>
    </source>
</evidence>
<dbReference type="FunFam" id="3.20.20.10:FF:000008">
    <property type="entry name" value="Ornithine decarboxylase"/>
    <property type="match status" value="1"/>
</dbReference>
<evidence type="ECO:0000313" key="12">
    <source>
        <dbReference type="Proteomes" id="UP000638648"/>
    </source>
</evidence>
<evidence type="ECO:0000256" key="4">
    <source>
        <dbReference type="ARBA" id="ARBA00022898"/>
    </source>
</evidence>
<feature type="modified residue" description="N6-(pyridoxal phosphate)lysine" evidence="9">
    <location>
        <position position="62"/>
    </location>
</feature>
<dbReference type="SUPFAM" id="SSF50621">
    <property type="entry name" value="Alanine racemase C-terminal domain-like"/>
    <property type="match status" value="1"/>
</dbReference>
<gene>
    <name evidence="11" type="ORF">HEB94_006125</name>
</gene>
<proteinExistence type="inferred from homology"/>
<feature type="domain" description="Orn/DAP/Arg decarboxylase 2 N-terminal" evidence="10">
    <location>
        <begin position="39"/>
        <end position="273"/>
    </location>
</feature>
<dbReference type="GO" id="GO:0004586">
    <property type="term" value="F:ornithine decarboxylase activity"/>
    <property type="evidence" value="ECO:0007669"/>
    <property type="project" value="UniProtKB-EC"/>
</dbReference>
<evidence type="ECO:0000256" key="7">
    <source>
        <dbReference type="ARBA" id="ARBA00034138"/>
    </source>
</evidence>
<evidence type="ECO:0000256" key="6">
    <source>
        <dbReference type="ARBA" id="ARBA00034115"/>
    </source>
</evidence>
<dbReference type="SUPFAM" id="SSF51419">
    <property type="entry name" value="PLP-binding barrel"/>
    <property type="match status" value="1"/>
</dbReference>
<name>A0A927MZZ0_9ACTN</name>
<evidence type="ECO:0000259" key="10">
    <source>
        <dbReference type="Pfam" id="PF02784"/>
    </source>
</evidence>
<dbReference type="InterPro" id="IPR002433">
    <property type="entry name" value="Orn_de-COase"/>
</dbReference>
<evidence type="ECO:0000256" key="1">
    <source>
        <dbReference type="ARBA" id="ARBA00001933"/>
    </source>
</evidence>
<keyword evidence="3" id="KW-0210">Decarboxylase</keyword>
<dbReference type="CDD" id="cd00622">
    <property type="entry name" value="PLPDE_III_ODC"/>
    <property type="match status" value="1"/>
</dbReference>
<dbReference type="PROSITE" id="PS00879">
    <property type="entry name" value="ODR_DC_2_2"/>
    <property type="match status" value="1"/>
</dbReference>
<evidence type="ECO:0000313" key="11">
    <source>
        <dbReference type="EMBL" id="MBE1609277.1"/>
    </source>
</evidence>
<evidence type="ECO:0000256" key="5">
    <source>
        <dbReference type="ARBA" id="ARBA00023239"/>
    </source>
</evidence>
<reference evidence="11" key="1">
    <citation type="submission" date="2020-10" db="EMBL/GenBank/DDBJ databases">
        <title>Sequencing the genomes of 1000 actinobacteria strains.</title>
        <authorList>
            <person name="Klenk H.-P."/>
        </authorList>
    </citation>
    <scope>NUCLEOTIDE SEQUENCE</scope>
    <source>
        <strain evidence="11">DSM 45354</strain>
    </source>
</reference>
<dbReference type="AlphaFoldDB" id="A0A927MZZ0"/>
<organism evidence="11 12">
    <name type="scientific">Actinopolymorpha pittospori</name>
    <dbReference type="NCBI Taxonomy" id="648752"/>
    <lineage>
        <taxon>Bacteria</taxon>
        <taxon>Bacillati</taxon>
        <taxon>Actinomycetota</taxon>
        <taxon>Actinomycetes</taxon>
        <taxon>Propionibacteriales</taxon>
        <taxon>Actinopolymorphaceae</taxon>
        <taxon>Actinopolymorpha</taxon>
    </lineage>
</organism>
<comment type="pathway">
    <text evidence="6">Amine and polyamine biosynthesis; putrescine biosynthesis via L-ornithine pathway; putrescine from L-ornithine: step 1/1.</text>
</comment>
<keyword evidence="4 9" id="KW-0663">Pyridoxal phosphate</keyword>
<dbReference type="InterPro" id="IPR022653">
    <property type="entry name" value="De-COase2_pyr-phos_BS"/>
</dbReference>
<dbReference type="PRINTS" id="PR01182">
    <property type="entry name" value="ORNDCRBXLASE"/>
</dbReference>
<comment type="catalytic activity">
    <reaction evidence="8">
        <text>L-ornithine + H(+) = putrescine + CO2</text>
        <dbReference type="Rhea" id="RHEA:22964"/>
        <dbReference type="ChEBI" id="CHEBI:15378"/>
        <dbReference type="ChEBI" id="CHEBI:16526"/>
        <dbReference type="ChEBI" id="CHEBI:46911"/>
        <dbReference type="ChEBI" id="CHEBI:326268"/>
        <dbReference type="EC" id="4.1.1.17"/>
    </reaction>
</comment>
<comment type="similarity">
    <text evidence="2">Belongs to the Orn/Lys/Arg decarboxylase class-II family.</text>
</comment>
<dbReference type="InterPro" id="IPR022657">
    <property type="entry name" value="De-COase2_CS"/>
</dbReference>